<organism evidence="1 2">
    <name type="scientific">Meganyctiphanes norvegica</name>
    <name type="common">Northern krill</name>
    <name type="synonym">Thysanopoda norvegica</name>
    <dbReference type="NCBI Taxonomy" id="48144"/>
    <lineage>
        <taxon>Eukaryota</taxon>
        <taxon>Metazoa</taxon>
        <taxon>Ecdysozoa</taxon>
        <taxon>Arthropoda</taxon>
        <taxon>Crustacea</taxon>
        <taxon>Multicrustacea</taxon>
        <taxon>Malacostraca</taxon>
        <taxon>Eumalacostraca</taxon>
        <taxon>Eucarida</taxon>
        <taxon>Euphausiacea</taxon>
        <taxon>Euphausiidae</taxon>
        <taxon>Meganyctiphanes</taxon>
    </lineage>
</organism>
<dbReference type="Proteomes" id="UP001497623">
    <property type="component" value="Unassembled WGS sequence"/>
</dbReference>
<evidence type="ECO:0000313" key="1">
    <source>
        <dbReference type="EMBL" id="CAL4125072.1"/>
    </source>
</evidence>
<sequence>MIFFLIKHQKQKKMLRPKEVRSLLDSMSATVGTPAKAILDREMTPILAELMTLKNKNHSAFEQLFKWLVEPHRTGEEFYYIIGPLRQHVAEIMQEQFSQYVFNVDCLIKVAMEGLAVKCPTLEGPWEHAAWILVAESELYYKDIELGRYPPGSVGRVPILNDGNNYFIKRGFWGGI</sequence>
<name>A0AAV2RK02_MEGNR</name>
<protein>
    <submittedName>
        <fullName evidence="1">Uncharacterized protein</fullName>
    </submittedName>
</protein>
<proteinExistence type="predicted"/>
<dbReference type="AlphaFoldDB" id="A0AAV2RK02"/>
<evidence type="ECO:0000313" key="2">
    <source>
        <dbReference type="Proteomes" id="UP001497623"/>
    </source>
</evidence>
<dbReference type="EMBL" id="CAXKWB010023343">
    <property type="protein sequence ID" value="CAL4125072.1"/>
    <property type="molecule type" value="Genomic_DNA"/>
</dbReference>
<gene>
    <name evidence="1" type="ORF">MNOR_LOCUS24971</name>
</gene>
<keyword evidence="2" id="KW-1185">Reference proteome</keyword>
<comment type="caution">
    <text evidence="1">The sequence shown here is derived from an EMBL/GenBank/DDBJ whole genome shotgun (WGS) entry which is preliminary data.</text>
</comment>
<reference evidence="1 2" key="1">
    <citation type="submission" date="2024-05" db="EMBL/GenBank/DDBJ databases">
        <authorList>
            <person name="Wallberg A."/>
        </authorList>
    </citation>
    <scope>NUCLEOTIDE SEQUENCE [LARGE SCALE GENOMIC DNA]</scope>
</reference>
<accession>A0AAV2RK02</accession>